<gene>
    <name evidence="6" type="ORF">PV11_08473</name>
</gene>
<dbReference type="InterPro" id="IPR015915">
    <property type="entry name" value="Kelch-typ_b-propeller"/>
</dbReference>
<dbReference type="InterPro" id="IPR048266">
    <property type="entry name" value="Rax2-like_second"/>
</dbReference>
<accession>A0A0D1YJ62</accession>
<dbReference type="STRING" id="1016849.A0A0D1YJ62"/>
<organism evidence="6 7">
    <name type="scientific">Exophiala sideris</name>
    <dbReference type="NCBI Taxonomy" id="1016849"/>
    <lineage>
        <taxon>Eukaryota</taxon>
        <taxon>Fungi</taxon>
        <taxon>Dikarya</taxon>
        <taxon>Ascomycota</taxon>
        <taxon>Pezizomycotina</taxon>
        <taxon>Eurotiomycetes</taxon>
        <taxon>Chaetothyriomycetidae</taxon>
        <taxon>Chaetothyriales</taxon>
        <taxon>Herpotrichiellaceae</taxon>
        <taxon>Exophiala</taxon>
    </lineage>
</organism>
<evidence type="ECO:0000256" key="2">
    <source>
        <dbReference type="SAM" id="SignalP"/>
    </source>
</evidence>
<sequence length="1220" mass="126230">MHLLSRFGPQASAALLLLATQGVCQTVPSPNLDLSSLGEVILAGNFDAIQVYSGNGQSESYSNNGSESILSQLSSGAFGLLASTDASIEAMCPLVLQDGSLSGIVIGGNFTSIGGVAARSAALLNTTSLQVEAMNGIQGTVSALYCDNSTGTVYVGGAFEAGNSSNAIAWKSGSWSSLPFAGFDAPVDSITKAPNGHIVFGGSFTGLGNVSSTNSLTSEQIQVINLSNANITSVGNTSAAGQGDPYNVVCPSNSSIANTTFLFADDTAGSWTAAFGFGFQPTKLRLWNANVDGRGTKTWRFTAHPIEGIMNFTYTDPATGNKAHCDATCPLAQNGSTPFQDFEFVNLVGMNSFTIDVSDWYGDGAGLAGVEIFESEIFSYAIEAFNEPSCDATSSLRSQSTTTGPWYQTSSGSSVSDYLTAVVGPSTVNTTSVIFQPDVQGSGNYSVIVYTPGCIQDSSCSARAIVNVSGTLTSDGEQTFSTLIYQTNNFDKYDQVYQGHIDAASTAFRPSVTLTPSGLTNDQLVVASRIQFGFISTTGGLNGLFDYDPSSKFVTTDFSTSAINSAGTKLDSGAQMLALTTHNDTIYVGGRFSDSVFENIMAFSDNNTISLPDGGLNAAVAAMYSLGDFLYVGGNFTNTSSGSEVGLNNIAAYQYSQNAWVALGDGLNGPVEAVVPMQVNISGSGAETVIAFSGSFDQIQASGSTSATSANGLAIWVPSKKAWLETLDIQKQSLEGQLFAATFLPNNTWLGAGSMSSLGLAISGAAGMRSQSNQIQLQQLPIGLASGGSSSSSSSRKRALTQTQNVTGVASVAYYTQNSQNVTIFGGQFSATATNGSTIQNLMFWNASNNNNVAGAPTGLDTNSSVTALTVSGNLLFIGGRITGQINNADVQGLVLYDMSTAAYRAVQPASLQGSNVLVNAIVPQSGGSGVYVGGAFDQTSQGLSCPAVCMYDTATSQWTPVGTGLDGIVSYLFWTSSTTLLAAGNLTVGTNSTTMATYNTKTQTWTATGNAGVPGPITAFAPATSNADHMWVAGTATNGSTFLIEIDGNNVRPVVDALGSGTTIEGLQVMSLTKSHSSTPQVNGQQALLVTGQLNITGFGNAAAALYNGTGMTPLLLATSNGDAGSISQVFTSNTNTLKSSNHFRHSKGIAVLVALCAALGTIFLIILIGIILNRIQRRRAGYKTVPSVPYADKHSNINRVPPEALFGHMGSNPSVPRV</sequence>
<dbReference type="Pfam" id="PF12768">
    <property type="entry name" value="Rax2"/>
    <property type="match status" value="1"/>
</dbReference>
<dbReference type="OrthoDB" id="2503993at2759"/>
<feature type="domain" description="Rax2-like C-terminal" evidence="3">
    <location>
        <begin position="894"/>
        <end position="1142"/>
    </location>
</feature>
<reference evidence="6 7" key="1">
    <citation type="submission" date="2015-01" db="EMBL/GenBank/DDBJ databases">
        <title>The Genome Sequence of Exophiala sideris CBS121828.</title>
        <authorList>
            <consortium name="The Broad Institute Genomics Platform"/>
            <person name="Cuomo C."/>
            <person name="de Hoog S."/>
            <person name="Gorbushina A."/>
            <person name="Stielow B."/>
            <person name="Teixiera M."/>
            <person name="Abouelleil A."/>
            <person name="Chapman S.B."/>
            <person name="Priest M."/>
            <person name="Young S.K."/>
            <person name="Wortman J."/>
            <person name="Nusbaum C."/>
            <person name="Birren B."/>
        </authorList>
    </citation>
    <scope>NUCLEOTIDE SEQUENCE [LARGE SCALE GENOMIC DNA]</scope>
    <source>
        <strain evidence="6 7">CBS 121828</strain>
    </source>
</reference>
<dbReference type="InterPro" id="IPR011043">
    <property type="entry name" value="Gal_Oxase/kelch_b-propeller"/>
</dbReference>
<dbReference type="Pfam" id="PF20842">
    <property type="entry name" value="Rax2_2"/>
    <property type="match status" value="1"/>
</dbReference>
<feature type="domain" description="Rax2-like second" evidence="4">
    <location>
        <begin position="220"/>
        <end position="367"/>
    </location>
</feature>
<keyword evidence="1" id="KW-1133">Transmembrane helix</keyword>
<dbReference type="Gene3D" id="2.120.10.80">
    <property type="entry name" value="Kelch-type beta propeller"/>
    <property type="match status" value="1"/>
</dbReference>
<evidence type="ECO:0000259" key="5">
    <source>
        <dbReference type="Pfam" id="PF20843"/>
    </source>
</evidence>
<evidence type="ECO:0008006" key="8">
    <source>
        <dbReference type="Google" id="ProtNLM"/>
    </source>
</evidence>
<protein>
    <recommendedName>
        <fullName evidence="8">Cellular morphogenesis protein</fullName>
    </recommendedName>
</protein>
<name>A0A0D1YJ62_9EURO</name>
<evidence type="ECO:0000259" key="4">
    <source>
        <dbReference type="Pfam" id="PF20842"/>
    </source>
</evidence>
<dbReference type="SUPFAM" id="SSF50965">
    <property type="entry name" value="Galactose oxidase, central domain"/>
    <property type="match status" value="2"/>
</dbReference>
<dbReference type="InterPro" id="IPR024982">
    <property type="entry name" value="Rax2-like_C"/>
</dbReference>
<dbReference type="GO" id="GO:1902929">
    <property type="term" value="C:plasma membrane of growing cell tip"/>
    <property type="evidence" value="ECO:0007669"/>
    <property type="project" value="TreeGrafter"/>
</dbReference>
<evidence type="ECO:0000259" key="3">
    <source>
        <dbReference type="Pfam" id="PF12768"/>
    </source>
</evidence>
<evidence type="ECO:0000256" key="1">
    <source>
        <dbReference type="SAM" id="Phobius"/>
    </source>
</evidence>
<proteinExistence type="predicted"/>
<dbReference type="PANTHER" id="PTHR31778:SF2">
    <property type="entry name" value="BUD SITE SELECTION PROTEIN RAX2"/>
    <property type="match status" value="1"/>
</dbReference>
<dbReference type="Pfam" id="PF20843">
    <property type="entry name" value="Rax2_3"/>
    <property type="match status" value="1"/>
</dbReference>
<dbReference type="AlphaFoldDB" id="A0A0D1YJ62"/>
<keyword evidence="2" id="KW-0732">Signal</keyword>
<feature type="transmembrane region" description="Helical" evidence="1">
    <location>
        <begin position="1151"/>
        <end position="1174"/>
    </location>
</feature>
<feature type="signal peptide" evidence="2">
    <location>
        <begin position="1"/>
        <end position="26"/>
    </location>
</feature>
<evidence type="ECO:0000313" key="7">
    <source>
        <dbReference type="Proteomes" id="UP000053599"/>
    </source>
</evidence>
<dbReference type="PANTHER" id="PTHR31778">
    <property type="entry name" value="BUD SITE SELECTION PROTEIN RAX2"/>
    <property type="match status" value="1"/>
</dbReference>
<dbReference type="EMBL" id="KN846953">
    <property type="protein sequence ID" value="KIV81019.1"/>
    <property type="molecule type" value="Genomic_DNA"/>
</dbReference>
<dbReference type="Proteomes" id="UP000053599">
    <property type="component" value="Unassembled WGS sequence"/>
</dbReference>
<feature type="chain" id="PRO_5002237011" description="Cellular morphogenesis protein" evidence="2">
    <location>
        <begin position="27"/>
        <end position="1220"/>
    </location>
</feature>
<dbReference type="InterPro" id="IPR048265">
    <property type="entry name" value="Rax2-like_third"/>
</dbReference>
<keyword evidence="1" id="KW-0472">Membrane</keyword>
<evidence type="ECO:0000313" key="6">
    <source>
        <dbReference type="EMBL" id="KIV81019.1"/>
    </source>
</evidence>
<keyword evidence="1" id="KW-0812">Transmembrane</keyword>
<dbReference type="HOGENOM" id="CLU_005863_0_0_1"/>
<feature type="domain" description="Rax2-like third" evidence="5">
    <location>
        <begin position="378"/>
        <end position="533"/>
    </location>
</feature>